<keyword evidence="3" id="KW-1185">Reference proteome</keyword>
<accession>A0A183KM57</accession>
<organism evidence="4">
    <name type="scientific">Schistosoma curassoni</name>
    <dbReference type="NCBI Taxonomy" id="6186"/>
    <lineage>
        <taxon>Eukaryota</taxon>
        <taxon>Metazoa</taxon>
        <taxon>Spiralia</taxon>
        <taxon>Lophotrochozoa</taxon>
        <taxon>Platyhelminthes</taxon>
        <taxon>Trematoda</taxon>
        <taxon>Digenea</taxon>
        <taxon>Strigeidida</taxon>
        <taxon>Schistosomatoidea</taxon>
        <taxon>Schistosomatidae</taxon>
        <taxon>Schistosoma</taxon>
    </lineage>
</organism>
<feature type="region of interest" description="Disordered" evidence="1">
    <location>
        <begin position="1"/>
        <end position="21"/>
    </location>
</feature>
<evidence type="ECO:0000313" key="4">
    <source>
        <dbReference type="WBParaSite" id="SCUD_0001613001-mRNA-1"/>
    </source>
</evidence>
<gene>
    <name evidence="2" type="ORF">SCUD_LOCUS16127</name>
</gene>
<evidence type="ECO:0000313" key="2">
    <source>
        <dbReference type="EMBL" id="VDP60907.1"/>
    </source>
</evidence>
<evidence type="ECO:0000256" key="1">
    <source>
        <dbReference type="SAM" id="MobiDB-lite"/>
    </source>
</evidence>
<feature type="compositionally biased region" description="Polar residues" evidence="1">
    <location>
        <begin position="8"/>
        <end position="21"/>
    </location>
</feature>
<proteinExistence type="predicted"/>
<reference evidence="4" key="1">
    <citation type="submission" date="2016-06" db="UniProtKB">
        <authorList>
            <consortium name="WormBaseParasite"/>
        </authorList>
    </citation>
    <scope>IDENTIFICATION</scope>
</reference>
<dbReference type="EMBL" id="UZAK01038350">
    <property type="protein sequence ID" value="VDP60907.1"/>
    <property type="molecule type" value="Genomic_DNA"/>
</dbReference>
<protein>
    <submittedName>
        <fullName evidence="2 4">Uncharacterized protein</fullName>
    </submittedName>
</protein>
<dbReference type="Proteomes" id="UP000279833">
    <property type="component" value="Unassembled WGS sequence"/>
</dbReference>
<evidence type="ECO:0000313" key="3">
    <source>
        <dbReference type="Proteomes" id="UP000279833"/>
    </source>
</evidence>
<dbReference type="AlphaFoldDB" id="A0A183KM57"/>
<reference evidence="2 3" key="2">
    <citation type="submission" date="2018-11" db="EMBL/GenBank/DDBJ databases">
        <authorList>
            <consortium name="Pathogen Informatics"/>
        </authorList>
    </citation>
    <scope>NUCLEOTIDE SEQUENCE [LARGE SCALE GENOMIC DNA]</scope>
    <source>
        <strain evidence="2">Dakar</strain>
        <strain evidence="3">Dakar, Senegal</strain>
    </source>
</reference>
<sequence>MPTKLNRKVTSLSKTPLTSSRVSTRRRFCISLILCNSFTRLDKSVIDFPK</sequence>
<name>A0A183KM57_9TREM</name>
<dbReference type="WBParaSite" id="SCUD_0001613001-mRNA-1">
    <property type="protein sequence ID" value="SCUD_0001613001-mRNA-1"/>
    <property type="gene ID" value="SCUD_0001613001"/>
</dbReference>